<evidence type="ECO:0000256" key="7">
    <source>
        <dbReference type="SAM" id="MobiDB-lite"/>
    </source>
</evidence>
<dbReference type="FunFam" id="3.90.70.10:FF:000001">
    <property type="entry name" value="Calpain-1 catalytic subunit"/>
    <property type="match status" value="1"/>
</dbReference>
<dbReference type="Gene3D" id="2.60.120.380">
    <property type="match status" value="1"/>
</dbReference>
<evidence type="ECO:0000256" key="5">
    <source>
        <dbReference type="PIRSR" id="PIRSR622684-1"/>
    </source>
</evidence>
<dbReference type="PANTHER" id="PTHR10183:SF433">
    <property type="entry name" value="CALPAIN-A-RELATED"/>
    <property type="match status" value="1"/>
</dbReference>
<dbReference type="InterPro" id="IPR036213">
    <property type="entry name" value="Calpain_III_sf"/>
</dbReference>
<evidence type="ECO:0000256" key="3">
    <source>
        <dbReference type="ARBA" id="ARBA00022801"/>
    </source>
</evidence>
<dbReference type="CDD" id="cd00214">
    <property type="entry name" value="Calpain_III"/>
    <property type="match status" value="1"/>
</dbReference>
<dbReference type="InterPro" id="IPR000169">
    <property type="entry name" value="Pept_cys_AS"/>
</dbReference>
<dbReference type="Pfam" id="PF01067">
    <property type="entry name" value="Calpain_III"/>
    <property type="match status" value="1"/>
</dbReference>
<keyword evidence="4 6" id="KW-0788">Thiol protease</keyword>
<evidence type="ECO:0000256" key="1">
    <source>
        <dbReference type="ARBA" id="ARBA00007623"/>
    </source>
</evidence>
<dbReference type="SUPFAM" id="SSF54001">
    <property type="entry name" value="Cysteine proteinases"/>
    <property type="match status" value="1"/>
</dbReference>
<dbReference type="PRINTS" id="PR00704">
    <property type="entry name" value="CALPAIN"/>
</dbReference>
<dbReference type="WBParaSite" id="MBELARI_LOCUS1252">
    <property type="protein sequence ID" value="MBELARI_LOCUS1252"/>
    <property type="gene ID" value="MBELARI_LOCUS1252"/>
</dbReference>
<organism evidence="9 10">
    <name type="scientific">Mesorhabditis belari</name>
    <dbReference type="NCBI Taxonomy" id="2138241"/>
    <lineage>
        <taxon>Eukaryota</taxon>
        <taxon>Metazoa</taxon>
        <taxon>Ecdysozoa</taxon>
        <taxon>Nematoda</taxon>
        <taxon>Chromadorea</taxon>
        <taxon>Rhabditida</taxon>
        <taxon>Rhabditina</taxon>
        <taxon>Rhabditomorpha</taxon>
        <taxon>Rhabditoidea</taxon>
        <taxon>Rhabditidae</taxon>
        <taxon>Mesorhabditinae</taxon>
        <taxon>Mesorhabditis</taxon>
    </lineage>
</organism>
<proteinExistence type="inferred from homology"/>
<dbReference type="InterPro" id="IPR022682">
    <property type="entry name" value="Calpain_domain_III"/>
</dbReference>
<dbReference type="GO" id="GO:0004198">
    <property type="term" value="F:calcium-dependent cysteine-type endopeptidase activity"/>
    <property type="evidence" value="ECO:0007669"/>
    <property type="project" value="InterPro"/>
</dbReference>
<dbReference type="SMART" id="SM00720">
    <property type="entry name" value="calpain_III"/>
    <property type="match status" value="1"/>
</dbReference>
<dbReference type="Pfam" id="PF00648">
    <property type="entry name" value="Peptidase_C2"/>
    <property type="match status" value="1"/>
</dbReference>
<evidence type="ECO:0000313" key="9">
    <source>
        <dbReference type="Proteomes" id="UP000887575"/>
    </source>
</evidence>
<dbReference type="InterPro" id="IPR022684">
    <property type="entry name" value="Calpain_cysteine_protease"/>
</dbReference>
<dbReference type="InterPro" id="IPR033883">
    <property type="entry name" value="C2_III"/>
</dbReference>
<dbReference type="GO" id="GO:0005737">
    <property type="term" value="C:cytoplasm"/>
    <property type="evidence" value="ECO:0007669"/>
    <property type="project" value="TreeGrafter"/>
</dbReference>
<feature type="active site" evidence="5 6">
    <location>
        <position position="504"/>
    </location>
</feature>
<dbReference type="GO" id="GO:0006508">
    <property type="term" value="P:proteolysis"/>
    <property type="evidence" value="ECO:0007669"/>
    <property type="project" value="UniProtKB-KW"/>
</dbReference>
<dbReference type="PROSITE" id="PS50203">
    <property type="entry name" value="CALPAIN_CAT"/>
    <property type="match status" value="1"/>
</dbReference>
<feature type="region of interest" description="Disordered" evidence="7">
    <location>
        <begin position="1"/>
        <end position="21"/>
    </location>
</feature>
<keyword evidence="2 6" id="KW-0645">Protease</keyword>
<protein>
    <recommendedName>
        <fullName evidence="8">Calpain catalytic domain-containing protein</fullName>
    </recommendedName>
</protein>
<dbReference type="InterPro" id="IPR001300">
    <property type="entry name" value="Peptidase_C2_calpain_cat"/>
</dbReference>
<evidence type="ECO:0000256" key="2">
    <source>
        <dbReference type="ARBA" id="ARBA00022670"/>
    </source>
</evidence>
<dbReference type="FunFam" id="2.60.120.380:FF:000002">
    <property type="entry name" value="calpain-3 isoform X1"/>
    <property type="match status" value="1"/>
</dbReference>
<sequence length="741" mass="84785">MSHHTEICFHHGDLEPDDDPMNFTEEDVKRIERRQQNRENIQELDYEGKEQPKQRGLFSLCSCFPKGSHRRQESNHQNGKSADAGAAIPFIDDDVPPTVITNHSHPQKDDSYTKSHFKTETNHWKSEKRRYYTFIKDAFDGFGGSDLNDIRHFMHRIGGQKRHLRHHWRRHRHFGDKDWKCDHHFNKIDKDTGRIDGAVDGNKIFHKGGRHNKISDVGKVVLDKILSGEDQKVEPLQQKPAIQAVTGVESLGLDFNKERDRCIESKTLFEDPEFPAESKSLYYRQPPSGPVKWLRPHDIIQDPCFLVDGESRFDVCQGQLGDCWLLAAIANLTLRDELFFRVVPPDQSFTENYAGIFHFRFWRYGKWVDVVIDDRLPTINGKLIYMRSASQNEFWSALVEKAYAKMFTCYECLDGGLPMDALEDFTGGLTEHFDLRKTDKNTLMAMIVRGFQMGSFFCASIDADPNSFENQLRNGLIMGHAYSITAVQTVPTSSGDVELLRVRNPWGNSKEWNGAWSDNSPLWNSVNQTEKSKLQVAFNADGEFWISFDDFITSFEQLEVCNLSADVEDEIERMTGVVRDDGKETGSWQEDQCDGSWSSQANTAGGCINYISTFPKNPQFQLSLTNAKNGVEGDGNCTVVVAVLQKFRRELRPKGKDDLPIGFSVYKAPQGNGVKLNEQFFRSNQSLAKVPVFTNMREVTVRFRVPPGEYVVVPSTFEPYQEADFLIRAYSNGDLKMRELK</sequence>
<evidence type="ECO:0000256" key="6">
    <source>
        <dbReference type="PROSITE-ProRule" id="PRU00239"/>
    </source>
</evidence>
<dbReference type="InterPro" id="IPR038765">
    <property type="entry name" value="Papain-like_cys_pep_sf"/>
</dbReference>
<dbReference type="CDD" id="cd00044">
    <property type="entry name" value="CysPc"/>
    <property type="match status" value="1"/>
</dbReference>
<dbReference type="Gene3D" id="3.90.70.10">
    <property type="entry name" value="Cysteine proteinases"/>
    <property type="match status" value="1"/>
</dbReference>
<dbReference type="PANTHER" id="PTHR10183">
    <property type="entry name" value="CALPAIN"/>
    <property type="match status" value="1"/>
</dbReference>
<keyword evidence="3 6" id="KW-0378">Hydrolase</keyword>
<dbReference type="AlphaFoldDB" id="A0AAF3EEX0"/>
<feature type="active site" evidence="5 6">
    <location>
        <position position="323"/>
    </location>
</feature>
<feature type="active site" evidence="5 6">
    <location>
        <position position="480"/>
    </location>
</feature>
<reference evidence="10" key="1">
    <citation type="submission" date="2024-02" db="UniProtKB">
        <authorList>
            <consortium name="WormBaseParasite"/>
        </authorList>
    </citation>
    <scope>IDENTIFICATION</scope>
</reference>
<evidence type="ECO:0000256" key="4">
    <source>
        <dbReference type="ARBA" id="ARBA00022807"/>
    </source>
</evidence>
<dbReference type="SMART" id="SM00230">
    <property type="entry name" value="CysPc"/>
    <property type="match status" value="1"/>
</dbReference>
<evidence type="ECO:0000313" key="10">
    <source>
        <dbReference type="WBParaSite" id="MBELARI_LOCUS1252"/>
    </source>
</evidence>
<name>A0AAF3EEX0_9BILA</name>
<feature type="compositionally biased region" description="Basic and acidic residues" evidence="7">
    <location>
        <begin position="1"/>
        <end position="14"/>
    </location>
</feature>
<evidence type="ECO:0000259" key="8">
    <source>
        <dbReference type="PROSITE" id="PS50203"/>
    </source>
</evidence>
<dbReference type="InterPro" id="IPR022683">
    <property type="entry name" value="Calpain_III"/>
</dbReference>
<accession>A0AAF3EEX0</accession>
<comment type="similarity">
    <text evidence="1">Belongs to the peptidase C2 family.</text>
</comment>
<dbReference type="PROSITE" id="PS00139">
    <property type="entry name" value="THIOL_PROTEASE_CYS"/>
    <property type="match status" value="1"/>
</dbReference>
<dbReference type="SUPFAM" id="SSF49758">
    <property type="entry name" value="Calpain large subunit, middle domain (domain III)"/>
    <property type="match status" value="1"/>
</dbReference>
<feature type="domain" description="Calpain catalytic" evidence="8">
    <location>
        <begin position="268"/>
        <end position="564"/>
    </location>
</feature>
<dbReference type="Proteomes" id="UP000887575">
    <property type="component" value="Unassembled WGS sequence"/>
</dbReference>
<keyword evidence="9" id="KW-1185">Reference proteome</keyword>